<protein>
    <submittedName>
        <fullName evidence="10">SPARC-related modular calcium-binding protein 2</fullName>
    </submittedName>
</protein>
<dbReference type="GO" id="GO:0005615">
    <property type="term" value="C:extracellular space"/>
    <property type="evidence" value="ECO:0007669"/>
    <property type="project" value="TreeGrafter"/>
</dbReference>
<dbReference type="Proteomes" id="UP000011518">
    <property type="component" value="Unassembled WGS sequence"/>
</dbReference>
<dbReference type="GO" id="GO:0005509">
    <property type="term" value="F:calcium ion binding"/>
    <property type="evidence" value="ECO:0007669"/>
    <property type="project" value="InterPro"/>
</dbReference>
<feature type="domain" description="EF-hand" evidence="9">
    <location>
        <begin position="88"/>
        <end position="123"/>
    </location>
</feature>
<feature type="compositionally biased region" description="Basic and acidic residues" evidence="7">
    <location>
        <begin position="884"/>
        <end position="904"/>
    </location>
</feature>
<keyword evidence="11" id="KW-1185">Reference proteome</keyword>
<name>L9L205_TUPCH</name>
<keyword evidence="3" id="KW-0479">Metal-binding</keyword>
<dbReference type="InterPro" id="IPR002048">
    <property type="entry name" value="EF_hand_dom"/>
</dbReference>
<evidence type="ECO:0000256" key="3">
    <source>
        <dbReference type="ARBA" id="ARBA00022723"/>
    </source>
</evidence>
<sequence length="1432" mass="152834">MVWQVGGADPAGSWEVTSLRPAWTVAGVRTVVSVFRWPRAVAPGCPGAKKHEFLTSVLDALSTDMVHAVSDPSSASGRLSEPDPSHTLEERVVHWYFKLLDRNSSGDIGKKEIKPFKRFLRKKSKPKKCVKKFVEYCDANNDNALSVRELMGCLGVAGEDSSAGPGRRHRHNCRPCVDSKRTGQLATGNREQDTVTIVLAFTLPVCGSCCMTERHRLSPSYYDSQTRHSPPAPELCLGRMLSERNPPLRSKAPSERVVGRQGLSHGCPRWEHLAHRPRSSSSQEHWSVSSSPFTAPRSFVRGQPAQKALKEYTSRIHFCLWVGETGRRGRPGDCGASDTAACQQASGSICLSERRPERPQAEGAMQQSQLCVRSWAGNSPQEMPLEKVDLHGPERSEGNLLGHLEELGHHRAGPSEGAFLPSPPALLLGLTAFLHSCQCPETDCEPSLEACDGGAGAGGDRETRVTAVLVVMVLMVMVVIWVMMAVVRLVMVMVLVRMVMVMMGRPLRPRCFVTAALRLGFAADLPPYVTSRTEQKRPIVTAKARVGSAGVGTAEHSAQEALPLKASQRLGPATWSEAPLGLGSLQSHRPAGAPPHPGAVLGNFSLGEMHPDEFLGRTVQATRVAAMCVPRHCMDGEHSTERVSFGLGIMVTATQLSSRERKWSYDGQHPYCDLVFREKPRAASDRPSWKNKALEKREGARALPLPPAACRSVLGSDGRVRAAEAASMHPHVTLQMSGPTSRLFRRTRRAAESGRVLSPRSKRPGASDLDRVHSPARPRVHAEVFGLCNPKRLHSSLQLHVRISCKRRTGLRELSLDSLGCISACVPLSADTRESLLKSSPYLSSCSGFSAARPWLRKSQPTPSARGRGSVRCPGNTTGTCRRVGTEHLGRPSPDDSKATHEDTPCSSGLCSERFRSRGGDGTMAPGLAQGVAGLCAEASAQTAGVGLAGRGGELRGPRCVVGELRMTVLHCWCSAKVAQFLSCAGSGNVTDVSRHPRTLSDHGVDAALGPVPGFVPGAVQTQACAFHNGRQPANTGSFPKLSWVDDYAEDAGDRRPSCTLIRAGQPCTQSPGHVASTHGLCFYRGLNLPDRHASLTEIGLPAVGHSGPEGRLLPHPLTPARHTAAGLCGAGRPRLCSPGQLTVSNGRQTGTWPDSGPVTGRTQLFLTSSVLLAQAPLVQVRTLQMSRDNFCLPRTHFKDTVALRASVPGTYSSCATAAAPAPQQDDAVSPQWGSFSGGAMPGLRGTMELQDAAASLLLCADAHSVLAPPSAGPRQASPCGQGGCRALVATAGPGTVPLRPMSQVVASTLLDRRGIKQRCQGSEGFEAVASLSGLRAEDTYVTEDPVSTVTSHRAFVYRAKRCLPITSPDTPAPLPALHYRARTPNGAGQSTVCGMGAGMRRGHHAGPQCISVESLLGQPTVPVTPMAGAQV</sequence>
<dbReference type="InterPro" id="IPR018247">
    <property type="entry name" value="EF_Hand_1_Ca_BS"/>
</dbReference>
<evidence type="ECO:0000256" key="4">
    <source>
        <dbReference type="ARBA" id="ARBA00022837"/>
    </source>
</evidence>
<evidence type="ECO:0000256" key="1">
    <source>
        <dbReference type="ARBA" id="ARBA00004613"/>
    </source>
</evidence>
<keyword evidence="8" id="KW-1133">Transmembrane helix</keyword>
<dbReference type="Pfam" id="PF10591">
    <property type="entry name" value="SPARC_Ca_bdg"/>
    <property type="match status" value="1"/>
</dbReference>
<dbReference type="PROSITE" id="PS00018">
    <property type="entry name" value="EF_HAND_1"/>
    <property type="match status" value="2"/>
</dbReference>
<evidence type="ECO:0000313" key="10">
    <source>
        <dbReference type="EMBL" id="ELW69071.1"/>
    </source>
</evidence>
<dbReference type="GO" id="GO:0008201">
    <property type="term" value="F:heparin binding"/>
    <property type="evidence" value="ECO:0007669"/>
    <property type="project" value="TreeGrafter"/>
</dbReference>
<dbReference type="GO" id="GO:0005604">
    <property type="term" value="C:basement membrane"/>
    <property type="evidence" value="ECO:0007669"/>
    <property type="project" value="TreeGrafter"/>
</dbReference>
<dbReference type="InterPro" id="IPR019577">
    <property type="entry name" value="SPARC/Testican_Ca-bd-dom"/>
</dbReference>
<proteinExistence type="predicted"/>
<dbReference type="SUPFAM" id="SSF47473">
    <property type="entry name" value="EF-hand"/>
    <property type="match status" value="1"/>
</dbReference>
<dbReference type="eggNOG" id="KOG4578">
    <property type="taxonomic scope" value="Eukaryota"/>
</dbReference>
<reference evidence="11" key="2">
    <citation type="journal article" date="2013" name="Nat. Commun.">
        <title>Genome of the Chinese tree shrew.</title>
        <authorList>
            <person name="Fan Y."/>
            <person name="Huang Z.Y."/>
            <person name="Cao C.C."/>
            <person name="Chen C.S."/>
            <person name="Chen Y.X."/>
            <person name="Fan D.D."/>
            <person name="He J."/>
            <person name="Hou H.L."/>
            <person name="Hu L."/>
            <person name="Hu X.T."/>
            <person name="Jiang X.T."/>
            <person name="Lai R."/>
            <person name="Lang Y.S."/>
            <person name="Liang B."/>
            <person name="Liao S.G."/>
            <person name="Mu D."/>
            <person name="Ma Y.Y."/>
            <person name="Niu Y.Y."/>
            <person name="Sun X.Q."/>
            <person name="Xia J.Q."/>
            <person name="Xiao J."/>
            <person name="Xiong Z.Q."/>
            <person name="Xu L."/>
            <person name="Yang L."/>
            <person name="Zhang Y."/>
            <person name="Zhao W."/>
            <person name="Zhao X.D."/>
            <person name="Zheng Y.T."/>
            <person name="Zhou J.M."/>
            <person name="Zhu Y.B."/>
            <person name="Zhang G.J."/>
            <person name="Wang J."/>
            <person name="Yao Y.G."/>
        </authorList>
    </citation>
    <scope>NUCLEOTIDE SEQUENCE [LARGE SCALE GENOMIC DNA]</scope>
</reference>
<dbReference type="CDD" id="cd16241">
    <property type="entry name" value="EFh_SPARC_SMOC2"/>
    <property type="match status" value="1"/>
</dbReference>
<keyword evidence="8" id="KW-0812">Transmembrane</keyword>
<dbReference type="EMBL" id="KB320548">
    <property type="protein sequence ID" value="ELW69071.1"/>
    <property type="molecule type" value="Genomic_DNA"/>
</dbReference>
<keyword evidence="2" id="KW-0964">Secreted</keyword>
<evidence type="ECO:0000256" key="5">
    <source>
        <dbReference type="ARBA" id="ARBA00023157"/>
    </source>
</evidence>
<keyword evidence="8" id="KW-0472">Membrane</keyword>
<evidence type="ECO:0000259" key="9">
    <source>
        <dbReference type="PROSITE" id="PS50222"/>
    </source>
</evidence>
<dbReference type="Gene3D" id="1.10.238.10">
    <property type="entry name" value="EF-hand"/>
    <property type="match status" value="1"/>
</dbReference>
<feature type="region of interest" description="Disordered" evidence="7">
    <location>
        <begin position="730"/>
        <end position="775"/>
    </location>
</feature>
<feature type="compositionally biased region" description="Low complexity" evidence="7">
    <location>
        <begin position="279"/>
        <end position="291"/>
    </location>
</feature>
<feature type="transmembrane region" description="Helical" evidence="8">
    <location>
        <begin position="467"/>
        <end position="490"/>
    </location>
</feature>
<dbReference type="PROSITE" id="PS50222">
    <property type="entry name" value="EF_HAND_2"/>
    <property type="match status" value="1"/>
</dbReference>
<dbReference type="GO" id="GO:0030198">
    <property type="term" value="P:extracellular matrix organization"/>
    <property type="evidence" value="ECO:0007669"/>
    <property type="project" value="TreeGrafter"/>
</dbReference>
<comment type="subcellular location">
    <subcellularLocation>
        <location evidence="1">Secreted</location>
    </subcellularLocation>
</comment>
<evidence type="ECO:0000256" key="8">
    <source>
        <dbReference type="SAM" id="Phobius"/>
    </source>
</evidence>
<feature type="region of interest" description="Disordered" evidence="7">
    <location>
        <begin position="275"/>
        <end position="298"/>
    </location>
</feature>
<evidence type="ECO:0000313" key="11">
    <source>
        <dbReference type="Proteomes" id="UP000011518"/>
    </source>
</evidence>
<keyword evidence="6" id="KW-0325">Glycoprotein</keyword>
<evidence type="ECO:0000256" key="6">
    <source>
        <dbReference type="ARBA" id="ARBA00023180"/>
    </source>
</evidence>
<keyword evidence="5" id="KW-1015">Disulfide bond</keyword>
<gene>
    <name evidence="10" type="ORF">TREES_T100021439</name>
</gene>
<keyword evidence="4" id="KW-0106">Calcium</keyword>
<accession>L9L205</accession>
<dbReference type="PANTHER" id="PTHR12352:SF21">
    <property type="entry name" value="SPARC-RELATED MODULAR CALCIUM-BINDING PROTEIN 2"/>
    <property type="match status" value="1"/>
</dbReference>
<dbReference type="InterPro" id="IPR011992">
    <property type="entry name" value="EF-hand-dom_pair"/>
</dbReference>
<evidence type="ECO:0000256" key="2">
    <source>
        <dbReference type="ARBA" id="ARBA00022525"/>
    </source>
</evidence>
<dbReference type="PANTHER" id="PTHR12352">
    <property type="entry name" value="SECRETED MODULAR CALCIUM-BINDING PROTEIN"/>
    <property type="match status" value="1"/>
</dbReference>
<dbReference type="InterPro" id="IPR051950">
    <property type="entry name" value="Dev_reg/Prot_inhib"/>
</dbReference>
<evidence type="ECO:0000256" key="7">
    <source>
        <dbReference type="SAM" id="MobiDB-lite"/>
    </source>
</evidence>
<feature type="region of interest" description="Disordered" evidence="7">
    <location>
        <begin position="857"/>
        <end position="908"/>
    </location>
</feature>
<dbReference type="InParanoid" id="L9L205"/>
<dbReference type="InterPro" id="IPR037640">
    <property type="entry name" value="SMOC2_EC"/>
</dbReference>
<dbReference type="GO" id="GO:0050840">
    <property type="term" value="F:extracellular matrix binding"/>
    <property type="evidence" value="ECO:0007669"/>
    <property type="project" value="TreeGrafter"/>
</dbReference>
<reference evidence="11" key="1">
    <citation type="submission" date="2012-07" db="EMBL/GenBank/DDBJ databases">
        <title>Genome of the Chinese tree shrew, a rising model animal genetically related to primates.</title>
        <authorList>
            <person name="Zhang G."/>
            <person name="Fan Y."/>
            <person name="Yao Y."/>
            <person name="Huang Z."/>
        </authorList>
    </citation>
    <scope>NUCLEOTIDE SEQUENCE [LARGE SCALE GENOMIC DNA]</scope>
</reference>
<organism evidence="10 11">
    <name type="scientific">Tupaia chinensis</name>
    <name type="common">Chinese tree shrew</name>
    <name type="synonym">Tupaia belangeri chinensis</name>
    <dbReference type="NCBI Taxonomy" id="246437"/>
    <lineage>
        <taxon>Eukaryota</taxon>
        <taxon>Metazoa</taxon>
        <taxon>Chordata</taxon>
        <taxon>Craniata</taxon>
        <taxon>Vertebrata</taxon>
        <taxon>Euteleostomi</taxon>
        <taxon>Mammalia</taxon>
        <taxon>Eutheria</taxon>
        <taxon>Euarchontoglires</taxon>
        <taxon>Scandentia</taxon>
        <taxon>Tupaiidae</taxon>
        <taxon>Tupaia</taxon>
    </lineage>
</organism>